<evidence type="ECO:0000313" key="2">
    <source>
        <dbReference type="Proteomes" id="UP000663935"/>
    </source>
</evidence>
<accession>A0ABX7SQ36</accession>
<name>A0ABX7SQ36_9FLAO</name>
<evidence type="ECO:0000313" key="1">
    <source>
        <dbReference type="EMBL" id="QTD36320.1"/>
    </source>
</evidence>
<protein>
    <recommendedName>
        <fullName evidence="3">Glycine dehydrogenase</fullName>
    </recommendedName>
</protein>
<organism evidence="1 2">
    <name type="scientific">Polaribacter batillariae</name>
    <dbReference type="NCBI Taxonomy" id="2808900"/>
    <lineage>
        <taxon>Bacteria</taxon>
        <taxon>Pseudomonadati</taxon>
        <taxon>Bacteroidota</taxon>
        <taxon>Flavobacteriia</taxon>
        <taxon>Flavobacteriales</taxon>
        <taxon>Flavobacteriaceae</taxon>
    </lineage>
</organism>
<keyword evidence="2" id="KW-1185">Reference proteome</keyword>
<dbReference type="RefSeq" id="WP_207970510.1">
    <property type="nucleotide sequence ID" value="NZ_CP071795.1"/>
</dbReference>
<dbReference type="Proteomes" id="UP000663935">
    <property type="component" value="Chromosome"/>
</dbReference>
<dbReference type="EMBL" id="CP071795">
    <property type="protein sequence ID" value="QTD36320.1"/>
    <property type="molecule type" value="Genomic_DNA"/>
</dbReference>
<sequence>MFKKLKITCDEATTICDKNQYGEATILELVKLNIHFLRCKICSLYTKQNMTLTKLYKGYSSSCKSVKHCMSEEDKEKLKKALEESSL</sequence>
<evidence type="ECO:0008006" key="3">
    <source>
        <dbReference type="Google" id="ProtNLM"/>
    </source>
</evidence>
<proteinExistence type="predicted"/>
<gene>
    <name evidence="1" type="ORF">JL193_09090</name>
</gene>
<reference evidence="1 2" key="1">
    <citation type="submission" date="2021-03" db="EMBL/GenBank/DDBJ databases">
        <title>Complete genome of Polaribacter_sp.G4M1.</title>
        <authorList>
            <person name="Jeong S.W."/>
            <person name="Bae J.W."/>
        </authorList>
    </citation>
    <scope>NUCLEOTIDE SEQUENCE [LARGE SCALE GENOMIC DNA]</scope>
    <source>
        <strain evidence="1 2">G4M1</strain>
    </source>
</reference>